<comment type="subcellular location">
    <subcellularLocation>
        <location evidence="1">Membrane</location>
        <topology evidence="1">Multi-pass membrane protein</topology>
    </subcellularLocation>
</comment>
<dbReference type="SUPFAM" id="SSF54631">
    <property type="entry name" value="CBS-domain pair"/>
    <property type="match status" value="1"/>
</dbReference>
<evidence type="ECO:0000313" key="10">
    <source>
        <dbReference type="Proteomes" id="UP000006683"/>
    </source>
</evidence>
<dbReference type="RefSeq" id="WP_013344961.1">
    <property type="nucleotide sequence ID" value="NC_014541.1"/>
</dbReference>
<feature type="transmembrane region" description="Helical" evidence="7">
    <location>
        <begin position="68"/>
        <end position="97"/>
    </location>
</feature>
<feature type="transmembrane region" description="Helical" evidence="7">
    <location>
        <begin position="213"/>
        <end position="234"/>
    </location>
</feature>
<evidence type="ECO:0000256" key="1">
    <source>
        <dbReference type="ARBA" id="ARBA00004141"/>
    </source>
</evidence>
<dbReference type="Gene3D" id="1.20.1080.10">
    <property type="entry name" value="Glycerol uptake facilitator protein"/>
    <property type="match status" value="1"/>
</dbReference>
<keyword evidence="10" id="KW-1185">Reference proteome</keyword>
<evidence type="ECO:0000313" key="9">
    <source>
        <dbReference type="EMBL" id="ADN75655.1"/>
    </source>
</evidence>
<feature type="transmembrane region" description="Helical" evidence="7">
    <location>
        <begin position="160"/>
        <end position="182"/>
    </location>
</feature>
<dbReference type="InterPro" id="IPR000644">
    <property type="entry name" value="CBS_dom"/>
</dbReference>
<dbReference type="PANTHER" id="PTHR30520:SF6">
    <property type="entry name" value="FORMATE_NITRATE FAMILY TRANSPORTER (EUROFUNG)"/>
    <property type="match status" value="1"/>
</dbReference>
<sequence length="474" mass="49968">MLSLVAEKPKGDPLLMAAEKAALAKASKPTRVAFSLAVLAGIYIGIAFTFYITVVTGAGDMPWGISRLLGGLVFSLGLILVVVGGAELFTSTVLTVVPWASGRLSGTRMLAHWGRIYAGNIVGALSLVALLLMAGQPDLLGGQWGLKVMSVASHKLEHTFAQAVALGALCNLLVCLGVWMTFATDNAAAKAALVILPVAMFVSAGFEHSIANLFLVPLGIAIFQLADAGFWSAVGADPAQFAHLTVGNFIVHNLIPVTLGNVLGGGLFVGLFHWWIHGQRDPIETNSTALQGVPTMTKPLSQMTAADLADTQPLLVAPEANVAEVTAQLMARGRGAALVVKAGEPIGLVDEQDLLQACYLANFEDTQFVPVEQAMQPVAFIVEADERITKLACRMAVDEAKMYPVNDGGYLTSYNIGSLEQRAKDATPAGNAIAVVMQEGRVIGVVEKRKLLALVTGTLVEQKEQDESSEKEVA</sequence>
<dbReference type="PANTHER" id="PTHR30520">
    <property type="entry name" value="FORMATE TRANSPORTER-RELATED"/>
    <property type="match status" value="1"/>
</dbReference>
<keyword evidence="2 7" id="KW-0812">Transmembrane</keyword>
<feature type="transmembrane region" description="Helical" evidence="7">
    <location>
        <begin position="254"/>
        <end position="276"/>
    </location>
</feature>
<accession>E1SNH1</accession>
<dbReference type="InterPro" id="IPR000292">
    <property type="entry name" value="For/NO2_transpt"/>
</dbReference>
<dbReference type="HOGENOM" id="CLU_036896_4_0_6"/>
<dbReference type="InterPro" id="IPR024002">
    <property type="entry name" value="For/NO2_transpt_CS"/>
</dbReference>
<evidence type="ECO:0000259" key="8">
    <source>
        <dbReference type="Pfam" id="PF00571"/>
    </source>
</evidence>
<dbReference type="Proteomes" id="UP000006683">
    <property type="component" value="Chromosome"/>
</dbReference>
<dbReference type="GO" id="GO:0005886">
    <property type="term" value="C:plasma membrane"/>
    <property type="evidence" value="ECO:0007669"/>
    <property type="project" value="UniProtKB-UniRule"/>
</dbReference>
<keyword evidence="4 7" id="KW-0472">Membrane</keyword>
<dbReference type="NCBIfam" id="TIGR00790">
    <property type="entry name" value="fnt"/>
    <property type="match status" value="1"/>
</dbReference>
<organism evidence="9 10">
    <name type="scientific">Ferrimonas balearica (strain DSM 9799 / CCM 4581 / KCTC 23876 / PAT)</name>
    <dbReference type="NCBI Taxonomy" id="550540"/>
    <lineage>
        <taxon>Bacteria</taxon>
        <taxon>Pseudomonadati</taxon>
        <taxon>Pseudomonadota</taxon>
        <taxon>Gammaproteobacteria</taxon>
        <taxon>Alteromonadales</taxon>
        <taxon>Ferrimonadaceae</taxon>
        <taxon>Ferrimonas</taxon>
    </lineage>
</organism>
<dbReference type="eggNOG" id="COG0517">
    <property type="taxonomic scope" value="Bacteria"/>
</dbReference>
<dbReference type="EMBL" id="CP002209">
    <property type="protein sequence ID" value="ADN75655.1"/>
    <property type="molecule type" value="Genomic_DNA"/>
</dbReference>
<dbReference type="PROSITE" id="PS01005">
    <property type="entry name" value="FORMATE_NITRITE_TP_1"/>
    <property type="match status" value="1"/>
</dbReference>
<evidence type="ECO:0000256" key="5">
    <source>
        <dbReference type="ARBA" id="ARBA00049660"/>
    </source>
</evidence>
<comment type="similarity">
    <text evidence="5">Belongs to the FNT transporter (TC 1.A.16) family.</text>
</comment>
<proteinExistence type="inferred from homology"/>
<dbReference type="STRING" id="550540.Fbal_1451"/>
<dbReference type="GO" id="GO:0015499">
    <property type="term" value="F:formate transmembrane transporter activity"/>
    <property type="evidence" value="ECO:0007669"/>
    <property type="project" value="UniProtKB-UniRule"/>
</dbReference>
<evidence type="ECO:0000256" key="2">
    <source>
        <dbReference type="ARBA" id="ARBA00022692"/>
    </source>
</evidence>
<dbReference type="InterPro" id="IPR046342">
    <property type="entry name" value="CBS_dom_sf"/>
</dbReference>
<dbReference type="Pfam" id="PF00571">
    <property type="entry name" value="CBS"/>
    <property type="match status" value="1"/>
</dbReference>
<evidence type="ECO:0000256" key="6">
    <source>
        <dbReference type="NCBIfam" id="TIGR04060"/>
    </source>
</evidence>
<dbReference type="OrthoDB" id="9786493at2"/>
<dbReference type="Gene3D" id="3.10.580.10">
    <property type="entry name" value="CBS-domain"/>
    <property type="match status" value="1"/>
</dbReference>
<evidence type="ECO:0000256" key="4">
    <source>
        <dbReference type="ARBA" id="ARBA00023136"/>
    </source>
</evidence>
<feature type="transmembrane region" description="Helical" evidence="7">
    <location>
        <begin position="32"/>
        <end position="56"/>
    </location>
</feature>
<feature type="domain" description="CBS" evidence="8">
    <location>
        <begin position="306"/>
        <end position="357"/>
    </location>
</feature>
<dbReference type="InterPro" id="IPR023271">
    <property type="entry name" value="Aquaporin-like"/>
</dbReference>
<dbReference type="KEGG" id="fbl:Fbal_1451"/>
<protein>
    <recommendedName>
        <fullName evidence="6">Formate transporter FocA</fullName>
    </recommendedName>
</protein>
<dbReference type="Pfam" id="PF01226">
    <property type="entry name" value="Form_Nir_trans"/>
    <property type="match status" value="1"/>
</dbReference>
<dbReference type="eggNOG" id="COG2116">
    <property type="taxonomic scope" value="Bacteria"/>
</dbReference>
<evidence type="ECO:0000256" key="7">
    <source>
        <dbReference type="SAM" id="Phobius"/>
    </source>
</evidence>
<feature type="transmembrane region" description="Helical" evidence="7">
    <location>
        <begin position="117"/>
        <end position="140"/>
    </location>
</feature>
<reference evidence="9 10" key="1">
    <citation type="journal article" date="2010" name="Stand. Genomic Sci.">
        <title>Complete genome sequence of Ferrimonas balearica type strain (PAT).</title>
        <authorList>
            <person name="Nolan M."/>
            <person name="Sikorski J."/>
            <person name="Davenport K."/>
            <person name="Lucas S."/>
            <person name="Glavina Del Rio T."/>
            <person name="Tice H."/>
            <person name="Cheng J."/>
            <person name="Goodwin L."/>
            <person name="Pitluck S."/>
            <person name="Liolios K."/>
            <person name="Ivanova N."/>
            <person name="Mavromatis K."/>
            <person name="Ovchinnikova G."/>
            <person name="Pati A."/>
            <person name="Chen A."/>
            <person name="Palaniappan K."/>
            <person name="Land M."/>
            <person name="Hauser L."/>
            <person name="Chang Y."/>
            <person name="Jeffries C."/>
            <person name="Tapia R."/>
            <person name="Brettin T."/>
            <person name="Detter J."/>
            <person name="Han C."/>
            <person name="Yasawong M."/>
            <person name="Rohde M."/>
            <person name="Tindall B."/>
            <person name="Goker M."/>
            <person name="Woyke T."/>
            <person name="Bristow J."/>
            <person name="Eisen J."/>
            <person name="Markowitz V."/>
            <person name="Hugenholtz P."/>
            <person name="Kyrpides N."/>
            <person name="Klenk H."/>
            <person name="Lapidus A."/>
        </authorList>
    </citation>
    <scope>NUCLEOTIDE SEQUENCE [LARGE SCALE GENOMIC DNA]</scope>
    <source>
        <strain evidence="10">DSM 9799 / CCM 4581 / KCTC 23876 / PAT</strain>
    </source>
</reference>
<name>E1SNH1_FERBD</name>
<dbReference type="AlphaFoldDB" id="E1SNH1"/>
<dbReference type="InterPro" id="IPR023999">
    <property type="entry name" value="Formate_transptr_FocA"/>
</dbReference>
<keyword evidence="3 7" id="KW-1133">Transmembrane helix</keyword>
<dbReference type="NCBIfam" id="TIGR04060">
    <property type="entry name" value="formate_focA"/>
    <property type="match status" value="1"/>
</dbReference>
<gene>
    <name evidence="9" type="ordered locus">Fbal_1451</name>
</gene>
<dbReference type="GeneID" id="67181668"/>
<evidence type="ECO:0000256" key="3">
    <source>
        <dbReference type="ARBA" id="ARBA00022989"/>
    </source>
</evidence>